<dbReference type="PANTHER" id="PTHR47939">
    <property type="entry name" value="MEMBRANE-ASSOCIATED SALT-INDUCIBLE PROTEIN-LIKE"/>
    <property type="match status" value="1"/>
</dbReference>
<dbReference type="InterPro" id="IPR002885">
    <property type="entry name" value="PPR_rpt"/>
</dbReference>
<dbReference type="PROSITE" id="PS51375">
    <property type="entry name" value="PPR"/>
    <property type="match status" value="5"/>
</dbReference>
<dbReference type="NCBIfam" id="TIGR00756">
    <property type="entry name" value="PPR"/>
    <property type="match status" value="3"/>
</dbReference>
<dbReference type="Pfam" id="PF01535">
    <property type="entry name" value="PPR"/>
    <property type="match status" value="2"/>
</dbReference>
<dbReference type="Pfam" id="PF13041">
    <property type="entry name" value="PPR_2"/>
    <property type="match status" value="2"/>
</dbReference>
<feature type="repeat" description="PPR" evidence="3">
    <location>
        <begin position="546"/>
        <end position="581"/>
    </location>
</feature>
<dbReference type="InterPro" id="IPR050667">
    <property type="entry name" value="PPR-containing_protein"/>
</dbReference>
<evidence type="ECO:0000313" key="4">
    <source>
        <dbReference type="EMBL" id="MPA73469.1"/>
    </source>
</evidence>
<gene>
    <name evidence="4" type="ORF">Din_042910</name>
</gene>
<protein>
    <recommendedName>
        <fullName evidence="5">Pentacotripeptide-repeat region of PRORP domain-containing protein</fullName>
    </recommendedName>
</protein>
<keyword evidence="2" id="KW-0677">Repeat</keyword>
<organism evidence="4">
    <name type="scientific">Davidia involucrata</name>
    <name type="common">Dove tree</name>
    <dbReference type="NCBI Taxonomy" id="16924"/>
    <lineage>
        <taxon>Eukaryota</taxon>
        <taxon>Viridiplantae</taxon>
        <taxon>Streptophyta</taxon>
        <taxon>Embryophyta</taxon>
        <taxon>Tracheophyta</taxon>
        <taxon>Spermatophyta</taxon>
        <taxon>Magnoliopsida</taxon>
        <taxon>eudicotyledons</taxon>
        <taxon>Gunneridae</taxon>
        <taxon>Pentapetalae</taxon>
        <taxon>asterids</taxon>
        <taxon>Cornales</taxon>
        <taxon>Nyssaceae</taxon>
        <taxon>Davidia</taxon>
    </lineage>
</organism>
<sequence>MWRSVVVARRSSLSKNAGRPLLKLLSVQNPPQQVPLYQTLILFQSSSPSHFSTWVVVSTKAKAASLYQNPRFFSHDSLKNHSPNDDVEQHIESPIPEIDEDHAFSDRDSAFDEIPCSVSSEFEEPASSSIFDETGDTLTRGDSVFDDNKSVEVETHEVDLEQLESVLSLLQSSGVGGSLESSLDSMGLTLHEEFVIRVLETPLVPGENLVGFFKWASMKPDEFSVTTRAVDALVRAICSDLKKKDAYALWDFIKEVGEKESGVLNTEILNELISLFSRLGKGKAGFEVFNKFGEFGCVPNAETYYFTIEALCRRSIFDWACSVCEKMLNAGDLPDGEKIGKIISYLCKGSKAKDAHMVYLWAKEKNRYPPQSSANFLISLLCREDETVHLALEMLEDFSGEERKYAIKPFSSVISGLSRIKDVEGAKKLLFSMIDAGPPPGNAVFNSIINSLSKAGDMEAAMKMMKLMENRGLRPDVYTYSVIMSGYAKGGEMDRACNVLAEAKKNHSKLTPVTYHTLIRGYCKLEEFDKALTLLGEMKEYGVQPNADEYNKLIQSLCLKTLNWATAEKLLEEMKENGLHLNGITKGLIRAVRELEEEEGKNEQVTVEAQVITS</sequence>
<feature type="repeat" description="PPR" evidence="3">
    <location>
        <begin position="265"/>
        <end position="299"/>
    </location>
</feature>
<evidence type="ECO:0000256" key="1">
    <source>
        <dbReference type="ARBA" id="ARBA00007626"/>
    </source>
</evidence>
<dbReference type="Gene3D" id="1.25.40.10">
    <property type="entry name" value="Tetratricopeptide repeat domain"/>
    <property type="match status" value="3"/>
</dbReference>
<dbReference type="EMBL" id="GHES01042910">
    <property type="protein sequence ID" value="MPA73469.1"/>
    <property type="molecule type" value="Transcribed_RNA"/>
</dbReference>
<comment type="similarity">
    <text evidence="1">Belongs to the PPR family. P subfamily.</text>
</comment>
<evidence type="ECO:0000256" key="3">
    <source>
        <dbReference type="PROSITE-ProRule" id="PRU00708"/>
    </source>
</evidence>
<dbReference type="InterPro" id="IPR011990">
    <property type="entry name" value="TPR-like_helical_dom_sf"/>
</dbReference>
<name>A0A5B7BX50_DAVIN</name>
<evidence type="ECO:0008006" key="5">
    <source>
        <dbReference type="Google" id="ProtNLM"/>
    </source>
</evidence>
<feature type="repeat" description="PPR" evidence="3">
    <location>
        <begin position="441"/>
        <end position="475"/>
    </location>
</feature>
<reference evidence="4" key="1">
    <citation type="submission" date="2019-08" db="EMBL/GenBank/DDBJ databases">
        <title>Reference gene set and small RNA set construction with multiple tissues from Davidia involucrata Baill.</title>
        <authorList>
            <person name="Yang H."/>
            <person name="Zhou C."/>
            <person name="Li G."/>
            <person name="Wang J."/>
            <person name="Gao P."/>
            <person name="Wang M."/>
            <person name="Wang R."/>
            <person name="Zhao Y."/>
        </authorList>
    </citation>
    <scope>NUCLEOTIDE SEQUENCE</scope>
    <source>
        <tissue evidence="4">Mixed with DoveR01_LX</tissue>
    </source>
</reference>
<dbReference type="PANTHER" id="PTHR47939:SF10">
    <property type="entry name" value="PENTACOTRIPEPTIDE-REPEAT REGION OF PRORP DOMAIN-CONTAINING PROTEIN"/>
    <property type="match status" value="1"/>
</dbReference>
<feature type="repeat" description="PPR" evidence="3">
    <location>
        <begin position="476"/>
        <end position="510"/>
    </location>
</feature>
<proteinExistence type="inferred from homology"/>
<feature type="repeat" description="PPR" evidence="3">
    <location>
        <begin position="511"/>
        <end position="545"/>
    </location>
</feature>
<evidence type="ECO:0000256" key="2">
    <source>
        <dbReference type="ARBA" id="ARBA00022737"/>
    </source>
</evidence>
<accession>A0A5B7BX50</accession>
<dbReference type="AlphaFoldDB" id="A0A5B7BX50"/>